<dbReference type="EMBL" id="MT144735">
    <property type="protein sequence ID" value="QJH98463.1"/>
    <property type="molecule type" value="Genomic_DNA"/>
</dbReference>
<accession>A0A6H1ZFY6</accession>
<evidence type="ECO:0000313" key="3">
    <source>
        <dbReference type="EMBL" id="QJA84483.1"/>
    </source>
</evidence>
<name>A0A6H1ZFY6_9ZZZZ</name>
<reference evidence="1" key="1">
    <citation type="submission" date="2020-03" db="EMBL/GenBank/DDBJ databases">
        <title>The deep terrestrial virosphere.</title>
        <authorList>
            <person name="Holmfeldt K."/>
            <person name="Nilsson E."/>
            <person name="Simone D."/>
            <person name="Lopez-Fernandez M."/>
            <person name="Wu X."/>
            <person name="de Brujin I."/>
            <person name="Lundin D."/>
            <person name="Andersson A."/>
            <person name="Bertilsson S."/>
            <person name="Dopson M."/>
        </authorList>
    </citation>
    <scope>NUCLEOTIDE SEQUENCE</scope>
    <source>
        <strain evidence="3">MM415A00187</strain>
        <strain evidence="2">MM415B00313</strain>
        <strain evidence="1">TM448A00409</strain>
        <strain evidence="4">TM448B01327</strain>
    </source>
</reference>
<dbReference type="EMBL" id="MT142530">
    <property type="protein sequence ID" value="QJA84483.1"/>
    <property type="molecule type" value="Genomic_DNA"/>
</dbReference>
<evidence type="ECO:0000313" key="1">
    <source>
        <dbReference type="EMBL" id="QJA46382.1"/>
    </source>
</evidence>
<gene>
    <name evidence="3" type="ORF">MM415A00187_0018</name>
    <name evidence="2" type="ORF">MM415B00313_0018</name>
    <name evidence="1" type="ORF">TM448A00409_0018</name>
    <name evidence="4" type="ORF">TM448B01327_0003</name>
</gene>
<evidence type="ECO:0000313" key="2">
    <source>
        <dbReference type="EMBL" id="QJA66970.1"/>
    </source>
</evidence>
<dbReference type="AlphaFoldDB" id="A0A6H1ZFY6"/>
<sequence length="221" mass="23944">MSDMTEENAKVAAERLKQIETAILRLAQAQEAAAKINGEQATKITNTSAENKVEAVTEAGSTISKAISGNPAEILEQTLNALAKGIEGIIQSISKSAESLTSAKLTTPIEDIKRFGREAAMSGSPLSMQQVREMRSQIAAGYVAADKFSKDVDTEFAGSGAAGYYTRSITGSNLVQEWTRAKRNVGDWWSGEIQTKELDAREQEDIENKKQMYNSNFTGGR</sequence>
<protein>
    <submittedName>
        <fullName evidence="1">Uncharacterized protein</fullName>
    </submittedName>
</protein>
<dbReference type="EMBL" id="MT141564">
    <property type="protein sequence ID" value="QJA66970.1"/>
    <property type="molecule type" value="Genomic_DNA"/>
</dbReference>
<proteinExistence type="predicted"/>
<organism evidence="1">
    <name type="scientific">viral metagenome</name>
    <dbReference type="NCBI Taxonomy" id="1070528"/>
    <lineage>
        <taxon>unclassified sequences</taxon>
        <taxon>metagenomes</taxon>
        <taxon>organismal metagenomes</taxon>
    </lineage>
</organism>
<evidence type="ECO:0000313" key="4">
    <source>
        <dbReference type="EMBL" id="QJH98463.1"/>
    </source>
</evidence>
<dbReference type="EMBL" id="MT144009">
    <property type="protein sequence ID" value="QJA46382.1"/>
    <property type="molecule type" value="Genomic_DNA"/>
</dbReference>